<gene>
    <name evidence="1" type="ORF">CSW37_09240</name>
</gene>
<dbReference type="AlphaFoldDB" id="A0A430SCS1"/>
<proteinExistence type="predicted"/>
<protein>
    <submittedName>
        <fullName evidence="1">Uncharacterized protein</fullName>
    </submittedName>
</protein>
<dbReference type="Proteomes" id="UP000288051">
    <property type="component" value="Unassembled WGS sequence"/>
</dbReference>
<comment type="caution">
    <text evidence="1">The sequence shown here is derived from an EMBL/GenBank/DDBJ whole genome shotgun (WGS) entry which is preliminary data.</text>
</comment>
<accession>A0A430SCS1</accession>
<name>A0A430SCS1_THESC</name>
<sequence>MDRLKNPTCLMVEDLDPPETDSFAPAAQDLLTQKTDLDVPTLAPKPYDPNHILTRLRTCT</sequence>
<dbReference type="EMBL" id="PELZ01000338">
    <property type="protein sequence ID" value="RTH34301.1"/>
    <property type="molecule type" value="Genomic_DNA"/>
</dbReference>
<reference evidence="1 2" key="1">
    <citation type="journal article" date="2019" name="Extremophiles">
        <title>Biogeography of thermophiles and predominance of Thermus scotoductus in domestic water heaters.</title>
        <authorList>
            <person name="Wilpiszeski R.L."/>
            <person name="Zhang Z."/>
            <person name="House C.H."/>
        </authorList>
    </citation>
    <scope>NUCLEOTIDE SEQUENCE [LARGE SCALE GENOMIC DNA]</scope>
    <source>
        <strain evidence="1 2">24_S24</strain>
    </source>
</reference>
<organism evidence="1 2">
    <name type="scientific">Thermus scotoductus</name>
    <dbReference type="NCBI Taxonomy" id="37636"/>
    <lineage>
        <taxon>Bacteria</taxon>
        <taxon>Thermotogati</taxon>
        <taxon>Deinococcota</taxon>
        <taxon>Deinococci</taxon>
        <taxon>Thermales</taxon>
        <taxon>Thermaceae</taxon>
        <taxon>Thermus</taxon>
    </lineage>
</organism>
<evidence type="ECO:0000313" key="1">
    <source>
        <dbReference type="EMBL" id="RTH34301.1"/>
    </source>
</evidence>
<feature type="non-terminal residue" evidence="1">
    <location>
        <position position="60"/>
    </location>
</feature>
<evidence type="ECO:0000313" key="2">
    <source>
        <dbReference type="Proteomes" id="UP000288051"/>
    </source>
</evidence>